<keyword evidence="3" id="KW-0813">Transport</keyword>
<feature type="transmembrane region" description="Helical" evidence="13">
    <location>
        <begin position="207"/>
        <end position="227"/>
    </location>
</feature>
<evidence type="ECO:0000256" key="5">
    <source>
        <dbReference type="ARBA" id="ARBA00022553"/>
    </source>
</evidence>
<dbReference type="SUPFAM" id="SSF81665">
    <property type="entry name" value="Calcium ATPase, transmembrane domain M"/>
    <property type="match status" value="1"/>
</dbReference>
<feature type="transmembrane region" description="Helical" evidence="13">
    <location>
        <begin position="420"/>
        <end position="439"/>
    </location>
</feature>
<dbReference type="PROSITE" id="PS00154">
    <property type="entry name" value="ATPASE_E1_E2"/>
    <property type="match status" value="1"/>
</dbReference>
<dbReference type="CDD" id="cd00371">
    <property type="entry name" value="HMA"/>
    <property type="match status" value="1"/>
</dbReference>
<feature type="transmembrane region" description="Helical" evidence="13">
    <location>
        <begin position="751"/>
        <end position="771"/>
    </location>
</feature>
<evidence type="ECO:0000256" key="8">
    <source>
        <dbReference type="ARBA" id="ARBA00022842"/>
    </source>
</evidence>
<dbReference type="InterPro" id="IPR059000">
    <property type="entry name" value="ATPase_P-type_domA"/>
</dbReference>
<dbReference type="PRINTS" id="PR00119">
    <property type="entry name" value="CATATPASE"/>
</dbReference>
<comment type="subcellular location">
    <subcellularLocation>
        <location evidence="1">Cell membrane</location>
        <topology evidence="1">Multi-pass membrane protein</topology>
    </subcellularLocation>
</comment>
<dbReference type="SUPFAM" id="SSF55008">
    <property type="entry name" value="HMA, heavy metal-associated domain"/>
    <property type="match status" value="1"/>
</dbReference>
<feature type="transmembrane region" description="Helical" evidence="13">
    <location>
        <begin position="262"/>
        <end position="280"/>
    </location>
</feature>
<feature type="transmembrane region" description="Helical" evidence="13">
    <location>
        <begin position="777"/>
        <end position="798"/>
    </location>
</feature>
<keyword evidence="12 13" id="KW-0472">Membrane</keyword>
<feature type="transmembrane region" description="Helical" evidence="13">
    <location>
        <begin position="239"/>
        <end position="256"/>
    </location>
</feature>
<keyword evidence="4" id="KW-1003">Cell membrane</keyword>
<dbReference type="Gene3D" id="3.40.50.1000">
    <property type="entry name" value="HAD superfamily/HAD-like"/>
    <property type="match status" value="1"/>
</dbReference>
<name>A0ABS5D230_9FLAO</name>
<dbReference type="Pfam" id="PF00122">
    <property type="entry name" value="E1-E2_ATPase"/>
    <property type="match status" value="1"/>
</dbReference>
<dbReference type="InterPro" id="IPR023298">
    <property type="entry name" value="ATPase_P-typ_TM_dom_sf"/>
</dbReference>
<reference evidence="15 16" key="1">
    <citation type="submission" date="2021-04" db="EMBL/GenBank/DDBJ databases">
        <title>Description of novel Flavobacterium sp. F-328.</title>
        <authorList>
            <person name="Saticioglu I.B."/>
        </authorList>
    </citation>
    <scope>NUCLEOTIDE SEQUENCE [LARGE SCALE GENOMIC DNA]</scope>
    <source>
        <strain evidence="15 16">F-328</strain>
    </source>
</reference>
<evidence type="ECO:0000313" key="16">
    <source>
        <dbReference type="Proteomes" id="UP000679008"/>
    </source>
</evidence>
<dbReference type="InterPro" id="IPR021993">
    <property type="entry name" value="ATPase-cat-bd"/>
</dbReference>
<sequence>MDTQNCFHCGLDIVKADEIVFDSKSFCCAGCKTVYEIFSTNDLTFYYDFEKSPGATPQNNIDKYDFLDNESIASKLLEFQESSTAIISLNIPHIHCSSCIWILENLQRLEKGISTSQVNFPEKKVRITFNPEVVSIKSIVNLLSSIGYEPHISLENYETGKTTIDRSLTYKLGVAFFCFGNVMLLSFPEYFEVKEYWLDQYRGFFRWLIFALSLPSFFYSASGYYVSAYKSITSKMLNIDIPIALGIVVMFIRSAVDIIMDYGSGFFDSLTGLIFFMLLGKMFQIKTYSFLSFERDFKSYFPIAITKINPDSSEESIAIYELQKGDRVLIRNQELIPVDGVLISGKAEIDYSFVTGEAVPISKQSGDKLFAGGKQLGKPIEMEVLKSVSQSYLTQLWSNAIFQKEVTQNHKTITDSISRYFTPILLLIAFAGFGYWIFIDTTTAFNVFTAVLIVACPCALALTAPFTFGNILRILGKQKFYLKNALVIEQLAKVDTIVFDKTGTITTNKKSSISFEGTSLTDENLVLIKMVLRASNHPLSRMLYDNLSLTVIKNTGADFTNEVGIDAFEEITGKGIRAIVFGNKIEIGSASFVDKAPEESKQQTSVHVKINDVYLGKFLFHTQYRDGLAVLFKNLSKQYQLQVLSGDNDGERANLEQLLPKGTELFFNQKPEEKLEYIKTLQEQGKNVMMVGDGLNDAGALAQSNVGISISENVNVFSPACDAILDASEFDKLSYFLTLSHNAMRTIKMSFVLSLLYNVVGLLFAITGNLLPLVAAIIMPLSTITIVSFVTIMSNYYAGKKNN</sequence>
<dbReference type="Pfam" id="PF00702">
    <property type="entry name" value="Hydrolase"/>
    <property type="match status" value="1"/>
</dbReference>
<dbReference type="Pfam" id="PF00403">
    <property type="entry name" value="HMA"/>
    <property type="match status" value="1"/>
</dbReference>
<dbReference type="Proteomes" id="UP000679008">
    <property type="component" value="Unassembled WGS sequence"/>
</dbReference>
<dbReference type="SUPFAM" id="SSF56784">
    <property type="entry name" value="HAD-like"/>
    <property type="match status" value="1"/>
</dbReference>
<evidence type="ECO:0000256" key="9">
    <source>
        <dbReference type="ARBA" id="ARBA00022967"/>
    </source>
</evidence>
<keyword evidence="10 13" id="KW-1133">Transmembrane helix</keyword>
<evidence type="ECO:0000256" key="7">
    <source>
        <dbReference type="ARBA" id="ARBA00022723"/>
    </source>
</evidence>
<dbReference type="InterPro" id="IPR006121">
    <property type="entry name" value="HMA_dom"/>
</dbReference>
<evidence type="ECO:0000256" key="11">
    <source>
        <dbReference type="ARBA" id="ARBA00023065"/>
    </source>
</evidence>
<keyword evidence="7" id="KW-0479">Metal-binding</keyword>
<keyword evidence="9" id="KW-1278">Translocase</keyword>
<keyword evidence="6 13" id="KW-0812">Transmembrane</keyword>
<evidence type="ECO:0000256" key="1">
    <source>
        <dbReference type="ARBA" id="ARBA00004651"/>
    </source>
</evidence>
<dbReference type="NCBIfam" id="TIGR01494">
    <property type="entry name" value="ATPase_P-type"/>
    <property type="match status" value="1"/>
</dbReference>
<evidence type="ECO:0000259" key="14">
    <source>
        <dbReference type="PROSITE" id="PS50846"/>
    </source>
</evidence>
<comment type="similarity">
    <text evidence="2">Belongs to the cation transport ATPase (P-type) (TC 3.A.3) family. Type IB subfamily.</text>
</comment>
<dbReference type="EMBL" id="JAGPXB010000003">
    <property type="protein sequence ID" value="MBQ0908079.1"/>
    <property type="molecule type" value="Genomic_DNA"/>
</dbReference>
<protein>
    <submittedName>
        <fullName evidence="15">Heavy metal translocating P-type ATPase metal-binding domain-containing protein</fullName>
    </submittedName>
</protein>
<evidence type="ECO:0000313" key="15">
    <source>
        <dbReference type="EMBL" id="MBQ0908079.1"/>
    </source>
</evidence>
<dbReference type="Gene3D" id="3.30.70.100">
    <property type="match status" value="1"/>
</dbReference>
<dbReference type="InterPro" id="IPR023214">
    <property type="entry name" value="HAD_sf"/>
</dbReference>
<accession>A0ABS5D230</accession>
<dbReference type="PRINTS" id="PR00943">
    <property type="entry name" value="CUATPASE"/>
</dbReference>
<dbReference type="PANTHER" id="PTHR43520:SF5">
    <property type="entry name" value="CATION-TRANSPORTING P-TYPE ATPASE-RELATED"/>
    <property type="match status" value="1"/>
</dbReference>
<dbReference type="RefSeq" id="WP_210788570.1">
    <property type="nucleotide sequence ID" value="NZ_JAGPXB010000003.1"/>
</dbReference>
<dbReference type="InterPro" id="IPR036163">
    <property type="entry name" value="HMA_dom_sf"/>
</dbReference>
<dbReference type="PANTHER" id="PTHR43520">
    <property type="entry name" value="ATP7, ISOFORM B"/>
    <property type="match status" value="1"/>
</dbReference>
<evidence type="ECO:0000256" key="13">
    <source>
        <dbReference type="SAM" id="Phobius"/>
    </source>
</evidence>
<dbReference type="SUPFAM" id="SSF81653">
    <property type="entry name" value="Calcium ATPase, transduction domain A"/>
    <property type="match status" value="1"/>
</dbReference>
<evidence type="ECO:0000256" key="3">
    <source>
        <dbReference type="ARBA" id="ARBA00022448"/>
    </source>
</evidence>
<evidence type="ECO:0000256" key="12">
    <source>
        <dbReference type="ARBA" id="ARBA00023136"/>
    </source>
</evidence>
<keyword evidence="16" id="KW-1185">Reference proteome</keyword>
<feature type="transmembrane region" description="Helical" evidence="13">
    <location>
        <begin position="445"/>
        <end position="472"/>
    </location>
</feature>
<dbReference type="InterPro" id="IPR001757">
    <property type="entry name" value="P_typ_ATPase"/>
</dbReference>
<evidence type="ECO:0000256" key="4">
    <source>
        <dbReference type="ARBA" id="ARBA00022475"/>
    </source>
</evidence>
<evidence type="ECO:0000256" key="6">
    <source>
        <dbReference type="ARBA" id="ARBA00022692"/>
    </source>
</evidence>
<dbReference type="InterPro" id="IPR023299">
    <property type="entry name" value="ATPase_P-typ_cyto_dom_N"/>
</dbReference>
<dbReference type="Pfam" id="PF12156">
    <property type="entry name" value="ATPase-cat_bd"/>
    <property type="match status" value="1"/>
</dbReference>
<keyword evidence="5" id="KW-0597">Phosphoprotein</keyword>
<feature type="transmembrane region" description="Helical" evidence="13">
    <location>
        <begin position="168"/>
        <end position="187"/>
    </location>
</feature>
<dbReference type="Gene3D" id="2.70.150.10">
    <property type="entry name" value="Calcium-transporting ATPase, cytoplasmic transduction domain A"/>
    <property type="match status" value="1"/>
</dbReference>
<proteinExistence type="inferred from homology"/>
<dbReference type="InterPro" id="IPR018303">
    <property type="entry name" value="ATPase_P-typ_P_site"/>
</dbReference>
<organism evidence="15 16">
    <name type="scientific">Flavobacterium erciyesense</name>
    <dbReference type="NCBI Taxonomy" id="2825842"/>
    <lineage>
        <taxon>Bacteria</taxon>
        <taxon>Pseudomonadati</taxon>
        <taxon>Bacteroidota</taxon>
        <taxon>Flavobacteriia</taxon>
        <taxon>Flavobacteriales</taxon>
        <taxon>Flavobacteriaceae</taxon>
        <taxon>Flavobacterium</taxon>
    </lineage>
</organism>
<dbReference type="Gene3D" id="3.40.1110.10">
    <property type="entry name" value="Calcium-transporting ATPase, cytoplasmic domain N"/>
    <property type="match status" value="1"/>
</dbReference>
<dbReference type="PROSITE" id="PS50846">
    <property type="entry name" value="HMA_2"/>
    <property type="match status" value="1"/>
</dbReference>
<keyword evidence="11" id="KW-0406">Ion transport</keyword>
<evidence type="ECO:0000256" key="10">
    <source>
        <dbReference type="ARBA" id="ARBA00022989"/>
    </source>
</evidence>
<feature type="domain" description="HMA" evidence="14">
    <location>
        <begin position="85"/>
        <end position="151"/>
    </location>
</feature>
<evidence type="ECO:0000256" key="2">
    <source>
        <dbReference type="ARBA" id="ARBA00006024"/>
    </source>
</evidence>
<comment type="caution">
    <text evidence="15">The sequence shown here is derived from an EMBL/GenBank/DDBJ whole genome shotgun (WGS) entry which is preliminary data.</text>
</comment>
<dbReference type="InterPro" id="IPR008250">
    <property type="entry name" value="ATPase_P-typ_transduc_dom_A_sf"/>
</dbReference>
<dbReference type="InterPro" id="IPR036412">
    <property type="entry name" value="HAD-like_sf"/>
</dbReference>
<gene>
    <name evidence="15" type="ORF">KBJ98_05130</name>
</gene>
<keyword evidence="8" id="KW-0460">Magnesium</keyword>